<dbReference type="InterPro" id="IPR015943">
    <property type="entry name" value="WD40/YVTN_repeat-like_dom_sf"/>
</dbReference>
<dbReference type="Gene3D" id="2.130.10.10">
    <property type="entry name" value="YVTN repeat-like/Quinoprotein amine dehydrogenase"/>
    <property type="match status" value="1"/>
</dbReference>
<evidence type="ECO:0008006" key="5">
    <source>
        <dbReference type="Google" id="ProtNLM"/>
    </source>
</evidence>
<evidence type="ECO:0000313" key="4">
    <source>
        <dbReference type="EMBL" id="CAE0467367.1"/>
    </source>
</evidence>
<feature type="repeat" description="WD" evidence="3">
    <location>
        <begin position="70"/>
        <end position="103"/>
    </location>
</feature>
<dbReference type="InterPro" id="IPR001680">
    <property type="entry name" value="WD40_rpt"/>
</dbReference>
<dbReference type="InterPro" id="IPR019775">
    <property type="entry name" value="WD40_repeat_CS"/>
</dbReference>
<organism evidence="4">
    <name type="scientific">Chaetoceros debilis</name>
    <dbReference type="NCBI Taxonomy" id="122233"/>
    <lineage>
        <taxon>Eukaryota</taxon>
        <taxon>Sar</taxon>
        <taxon>Stramenopiles</taxon>
        <taxon>Ochrophyta</taxon>
        <taxon>Bacillariophyta</taxon>
        <taxon>Coscinodiscophyceae</taxon>
        <taxon>Chaetocerotophycidae</taxon>
        <taxon>Chaetocerotales</taxon>
        <taxon>Chaetocerotaceae</taxon>
        <taxon>Chaetoceros</taxon>
    </lineage>
</organism>
<dbReference type="SMART" id="SM00320">
    <property type="entry name" value="WD40"/>
    <property type="match status" value="4"/>
</dbReference>
<dbReference type="SUPFAM" id="SSF50978">
    <property type="entry name" value="WD40 repeat-like"/>
    <property type="match status" value="1"/>
</dbReference>
<dbReference type="PROSITE" id="PS00678">
    <property type="entry name" value="WD_REPEATS_1"/>
    <property type="match status" value="1"/>
</dbReference>
<name>A0A7S3Q6G7_9STRA</name>
<keyword evidence="2" id="KW-0677">Repeat</keyword>
<dbReference type="Pfam" id="PF00400">
    <property type="entry name" value="WD40"/>
    <property type="match status" value="4"/>
</dbReference>
<protein>
    <recommendedName>
        <fullName evidence="5">Anaphase-promoting complex subunit 4 WD40 domain-containing protein</fullName>
    </recommendedName>
</protein>
<evidence type="ECO:0000256" key="2">
    <source>
        <dbReference type="ARBA" id="ARBA00022737"/>
    </source>
</evidence>
<evidence type="ECO:0000256" key="1">
    <source>
        <dbReference type="ARBA" id="ARBA00022574"/>
    </source>
</evidence>
<reference evidence="4" key="1">
    <citation type="submission" date="2021-01" db="EMBL/GenBank/DDBJ databases">
        <authorList>
            <person name="Corre E."/>
            <person name="Pelletier E."/>
            <person name="Niang G."/>
            <person name="Scheremetjew M."/>
            <person name="Finn R."/>
            <person name="Kale V."/>
            <person name="Holt S."/>
            <person name="Cochrane G."/>
            <person name="Meng A."/>
            <person name="Brown T."/>
            <person name="Cohen L."/>
        </authorList>
    </citation>
    <scope>NUCLEOTIDE SEQUENCE</scope>
    <source>
        <strain evidence="4">MM31A-1</strain>
    </source>
</reference>
<proteinExistence type="predicted"/>
<dbReference type="PROSITE" id="PS50082">
    <property type="entry name" value="WD_REPEATS_2"/>
    <property type="match status" value="3"/>
</dbReference>
<dbReference type="InterPro" id="IPR036322">
    <property type="entry name" value="WD40_repeat_dom_sf"/>
</dbReference>
<sequence>MPFGGYSSTATPAARVDYSVPQAGGDGISSVAWSPNANILVSTNWDGGVRCWEVQEQAGQVQAVPKAQVNHENNSPVLCSTFSPDGSTVFTAGADKAVRMWKLGQQPTGPPQQIGAHTQPIKSIGFLPNSNIIVSGGWDNKLNFWDARSPNPVASIDLPDKCYDIDVKNSVMAVATGGRHLLIYDVSGTPREHMRKDSPLKNQTRCVSCFTDMTGFAVGSIEGRVGIQYNDKAQEKNNFAFKCHREASNVFAVNAIAFHPLGTFATCGADGVISFWDKDNKQKLKGFPSKGKPISCAKFNAQGNLFAYGASYDWSKGSQFYAPGTSNEIYIHPIAEDEIKPKKKK</sequence>
<accession>A0A7S3Q6G7</accession>
<dbReference type="EMBL" id="HBIO01015846">
    <property type="protein sequence ID" value="CAE0467367.1"/>
    <property type="molecule type" value="Transcribed_RNA"/>
</dbReference>
<dbReference type="AlphaFoldDB" id="A0A7S3Q6G7"/>
<evidence type="ECO:0000256" key="3">
    <source>
        <dbReference type="PROSITE-ProRule" id="PRU00221"/>
    </source>
</evidence>
<gene>
    <name evidence="4" type="ORF">CDEB00056_LOCUS12219</name>
</gene>
<dbReference type="PANTHER" id="PTHR10971">
    <property type="entry name" value="MRNA EXPORT FACTOR AND BUB3"/>
    <property type="match status" value="1"/>
</dbReference>
<feature type="repeat" description="WD" evidence="3">
    <location>
        <begin position="114"/>
        <end position="155"/>
    </location>
</feature>
<dbReference type="PROSITE" id="PS50294">
    <property type="entry name" value="WD_REPEATS_REGION"/>
    <property type="match status" value="2"/>
</dbReference>
<feature type="repeat" description="WD" evidence="3">
    <location>
        <begin position="28"/>
        <end position="55"/>
    </location>
</feature>
<keyword evidence="1 3" id="KW-0853">WD repeat</keyword>